<proteinExistence type="predicted"/>
<evidence type="ECO:0000256" key="1">
    <source>
        <dbReference type="ARBA" id="ARBA00004370"/>
    </source>
</evidence>
<dbReference type="Gene3D" id="2.30.30.60">
    <property type="match status" value="1"/>
</dbReference>
<feature type="transmembrane region" description="Helical" evidence="5">
    <location>
        <begin position="158"/>
        <end position="179"/>
    </location>
</feature>
<dbReference type="Pfam" id="PF00924">
    <property type="entry name" value="MS_channel_2nd"/>
    <property type="match status" value="1"/>
</dbReference>
<dbReference type="InterPro" id="IPR030192">
    <property type="entry name" value="YbdG"/>
</dbReference>
<organism evidence="7 8">
    <name type="scientific">Shewanella japonica</name>
    <dbReference type="NCBI Taxonomy" id="93973"/>
    <lineage>
        <taxon>Bacteria</taxon>
        <taxon>Pseudomonadati</taxon>
        <taxon>Pseudomonadota</taxon>
        <taxon>Gammaproteobacteria</taxon>
        <taxon>Alteromonadales</taxon>
        <taxon>Shewanellaceae</taxon>
        <taxon>Shewanella</taxon>
    </lineage>
</organism>
<evidence type="ECO:0000256" key="5">
    <source>
        <dbReference type="SAM" id="Phobius"/>
    </source>
</evidence>
<evidence type="ECO:0000313" key="7">
    <source>
        <dbReference type="EMBL" id="ARD23125.1"/>
    </source>
</evidence>
<reference evidence="7 8" key="1">
    <citation type="submission" date="2017-03" db="EMBL/GenBank/DDBJ databases">
        <title>Genome sequencing of Shewanella japonica KCTC 22435.</title>
        <authorList>
            <person name="Kim K.M."/>
        </authorList>
    </citation>
    <scope>NUCLEOTIDE SEQUENCE [LARGE SCALE GENOMIC DNA]</scope>
    <source>
        <strain evidence="7 8">KCTC 22435</strain>
    </source>
</reference>
<feature type="transmembrane region" description="Helical" evidence="5">
    <location>
        <begin position="87"/>
        <end position="109"/>
    </location>
</feature>
<protein>
    <recommendedName>
        <fullName evidence="6">Mechanosensitive ion channel MscS domain-containing protein</fullName>
    </recommendedName>
</protein>
<dbReference type="InterPro" id="IPR023408">
    <property type="entry name" value="MscS_beta-dom_sf"/>
</dbReference>
<dbReference type="EMBL" id="CP020472">
    <property type="protein sequence ID" value="ARD23125.1"/>
    <property type="molecule type" value="Genomic_DNA"/>
</dbReference>
<dbReference type="Proteomes" id="UP000191820">
    <property type="component" value="Chromosome"/>
</dbReference>
<keyword evidence="8" id="KW-1185">Reference proteome</keyword>
<feature type="transmembrane region" description="Helical" evidence="5">
    <location>
        <begin position="185"/>
        <end position="202"/>
    </location>
</feature>
<dbReference type="RefSeq" id="WP_080916201.1">
    <property type="nucleotide sequence ID" value="NZ_CP020472.1"/>
</dbReference>
<evidence type="ECO:0000256" key="4">
    <source>
        <dbReference type="ARBA" id="ARBA00023136"/>
    </source>
</evidence>
<feature type="domain" description="Mechanosensitive ion channel MscS" evidence="6">
    <location>
        <begin position="205"/>
        <end position="271"/>
    </location>
</feature>
<keyword evidence="3 5" id="KW-1133">Transmembrane helix</keyword>
<accession>A0ABN4YL00</accession>
<keyword evidence="4 5" id="KW-0472">Membrane</keyword>
<dbReference type="InterPro" id="IPR010920">
    <property type="entry name" value="LSM_dom_sf"/>
</dbReference>
<gene>
    <name evidence="7" type="ORF">SJ2017_2844</name>
</gene>
<dbReference type="SUPFAM" id="SSF50182">
    <property type="entry name" value="Sm-like ribonucleoproteins"/>
    <property type="match status" value="1"/>
</dbReference>
<evidence type="ECO:0000259" key="6">
    <source>
        <dbReference type="Pfam" id="PF00924"/>
    </source>
</evidence>
<name>A0ABN4YL00_9GAMM</name>
<evidence type="ECO:0000313" key="8">
    <source>
        <dbReference type="Proteomes" id="UP000191820"/>
    </source>
</evidence>
<dbReference type="InterPro" id="IPR006685">
    <property type="entry name" value="MscS_channel_2nd"/>
</dbReference>
<dbReference type="PANTHER" id="PTHR30414:SF0">
    <property type="entry name" value="MINICONDUCTANCE MECHANOSENSITIVE CHANNEL YBDG"/>
    <property type="match status" value="1"/>
</dbReference>
<evidence type="ECO:0000256" key="2">
    <source>
        <dbReference type="ARBA" id="ARBA00022692"/>
    </source>
</evidence>
<keyword evidence="2 5" id="KW-0812">Transmembrane</keyword>
<dbReference type="PANTHER" id="PTHR30414">
    <property type="entry name" value="MINICONDUCTANCE MECHANOSENSITIVE CHANNEL YBDG"/>
    <property type="match status" value="1"/>
</dbReference>
<feature type="transmembrane region" description="Helical" evidence="5">
    <location>
        <begin position="121"/>
        <end position="146"/>
    </location>
</feature>
<evidence type="ECO:0000256" key="3">
    <source>
        <dbReference type="ARBA" id="ARBA00022989"/>
    </source>
</evidence>
<comment type="subcellular location">
    <subcellularLocation>
        <location evidence="1">Membrane</location>
    </subcellularLocation>
</comment>
<feature type="transmembrane region" description="Helical" evidence="5">
    <location>
        <begin position="42"/>
        <end position="67"/>
    </location>
</feature>
<sequence>MAINNVEPELPEPIREHIGHFLIEILSYFDITFNSHDLASDFSLLIATILLSLFFFFFVKHFVKLLITKLYKNQNTKIRLTVSRKKVPTKIALIIPFYIIITSIELLIGKVGFTAELINNILGALGGLFILIAIFAVVDTLLLVSLTHPIGQKFPLHGIAQFVKLFSIALAILMVTSVFMNRTPIYLLSGIGVLAGMLIFIFKETLLGFVAGIQLAANDMVTIGQWIQLDKYKINGIVQEVTLTTVKVQNWDNTISMVPSQTLMNEPFVNWYGVEQIGARRIKRCLYIDIETINFIEEQQFSSLIQIELIRPYLEKKMAQLNEYNDALSSDISCVNHRKLTNLGCFREYMARYIESHGNIRADLTLIIKQLETNNFGIPLEVYCFVNTTVLREFEQVQADIFDHFYSIMKEFNLSPVKVPINVLKEDTYQ</sequence>